<protein>
    <submittedName>
        <fullName evidence="1">Uncharacterized protein</fullName>
    </submittedName>
</protein>
<evidence type="ECO:0000313" key="2">
    <source>
        <dbReference type="Proteomes" id="UP000230069"/>
    </source>
</evidence>
<evidence type="ECO:0000313" key="1">
    <source>
        <dbReference type="EMBL" id="PIA29254.1"/>
    </source>
</evidence>
<accession>A0A2G5CDB7</accession>
<keyword evidence="2" id="KW-1185">Reference proteome</keyword>
<dbReference type="AlphaFoldDB" id="A0A2G5CDB7"/>
<name>A0A2G5CDB7_AQUCA</name>
<organism evidence="1 2">
    <name type="scientific">Aquilegia coerulea</name>
    <name type="common">Rocky mountain columbine</name>
    <dbReference type="NCBI Taxonomy" id="218851"/>
    <lineage>
        <taxon>Eukaryota</taxon>
        <taxon>Viridiplantae</taxon>
        <taxon>Streptophyta</taxon>
        <taxon>Embryophyta</taxon>
        <taxon>Tracheophyta</taxon>
        <taxon>Spermatophyta</taxon>
        <taxon>Magnoliopsida</taxon>
        <taxon>Ranunculales</taxon>
        <taxon>Ranunculaceae</taxon>
        <taxon>Thalictroideae</taxon>
        <taxon>Aquilegia</taxon>
    </lineage>
</organism>
<gene>
    <name evidence="1" type="ORF">AQUCO_06100040v1</name>
</gene>
<proteinExistence type="predicted"/>
<sequence length="71" mass="8193">MVPVYYTECVNCIRKSIMIIIVGISVSANKFNCKLTHTITSVQEKYRIIFPTLTKILFLKQIRMGNLVKID</sequence>
<dbReference type="Proteomes" id="UP000230069">
    <property type="component" value="Unassembled WGS sequence"/>
</dbReference>
<dbReference type="EMBL" id="KZ305078">
    <property type="protein sequence ID" value="PIA29254.1"/>
    <property type="molecule type" value="Genomic_DNA"/>
</dbReference>
<reference evidence="1 2" key="1">
    <citation type="submission" date="2017-09" db="EMBL/GenBank/DDBJ databases">
        <title>WGS assembly of Aquilegia coerulea Goldsmith.</title>
        <authorList>
            <person name="Hodges S."/>
            <person name="Kramer E."/>
            <person name="Nordborg M."/>
            <person name="Tomkins J."/>
            <person name="Borevitz J."/>
            <person name="Derieg N."/>
            <person name="Yan J."/>
            <person name="Mihaltcheva S."/>
            <person name="Hayes R.D."/>
            <person name="Rokhsar D."/>
        </authorList>
    </citation>
    <scope>NUCLEOTIDE SEQUENCE [LARGE SCALE GENOMIC DNA]</scope>
    <source>
        <strain evidence="2">cv. Goldsmith</strain>
    </source>
</reference>
<dbReference type="InParanoid" id="A0A2G5CDB7"/>